<gene>
    <name evidence="4" type="ordered locus">CKR_2934</name>
</gene>
<keyword evidence="2 3" id="KW-0802">TPR repeat</keyword>
<keyword evidence="1" id="KW-0677">Repeat</keyword>
<dbReference type="PANTHER" id="PTHR45831">
    <property type="entry name" value="LD24721P"/>
    <property type="match status" value="1"/>
</dbReference>
<dbReference type="KEGG" id="ckr:CKR_2934"/>
<protein>
    <recommendedName>
        <fullName evidence="6">Tetratricopeptide repeat protein</fullName>
    </recommendedName>
</protein>
<organism evidence="4 5">
    <name type="scientific">Clostridium kluyveri (strain NBRC 12016)</name>
    <dbReference type="NCBI Taxonomy" id="583346"/>
    <lineage>
        <taxon>Bacteria</taxon>
        <taxon>Bacillati</taxon>
        <taxon>Bacillota</taxon>
        <taxon>Clostridia</taxon>
        <taxon>Eubacteriales</taxon>
        <taxon>Clostridiaceae</taxon>
        <taxon>Clostridium</taxon>
    </lineage>
</organism>
<dbReference type="PANTHER" id="PTHR45831:SF2">
    <property type="entry name" value="LD24721P"/>
    <property type="match status" value="1"/>
</dbReference>
<name>B9E660_CLOK1</name>
<dbReference type="Pfam" id="PF12895">
    <property type="entry name" value="ANAPC3"/>
    <property type="match status" value="1"/>
</dbReference>
<evidence type="ECO:0000313" key="5">
    <source>
        <dbReference type="Proteomes" id="UP000007969"/>
    </source>
</evidence>
<dbReference type="AlphaFoldDB" id="B9E660"/>
<feature type="repeat" description="TPR" evidence="3">
    <location>
        <begin position="25"/>
        <end position="58"/>
    </location>
</feature>
<evidence type="ECO:0000256" key="2">
    <source>
        <dbReference type="ARBA" id="ARBA00022803"/>
    </source>
</evidence>
<dbReference type="GO" id="GO:0006620">
    <property type="term" value="P:post-translational protein targeting to endoplasmic reticulum membrane"/>
    <property type="evidence" value="ECO:0007669"/>
    <property type="project" value="TreeGrafter"/>
</dbReference>
<proteinExistence type="predicted"/>
<accession>B9E660</accession>
<dbReference type="SUPFAM" id="SSF48452">
    <property type="entry name" value="TPR-like"/>
    <property type="match status" value="1"/>
</dbReference>
<reference evidence="5" key="1">
    <citation type="submission" date="2005-09" db="EMBL/GenBank/DDBJ databases">
        <title>Complete genome sequence of Clostridium kluyveri and comparative genomics of Clostridia species.</title>
        <authorList>
            <person name="Inui M."/>
            <person name="Nonaka H."/>
            <person name="Shinoda Y."/>
            <person name="Ikenaga Y."/>
            <person name="Abe M."/>
            <person name="Naito K."/>
            <person name="Vertes A.A."/>
            <person name="Yukawa H."/>
        </authorList>
    </citation>
    <scope>NUCLEOTIDE SEQUENCE [LARGE SCALE GENOMIC DNA]</scope>
    <source>
        <strain evidence="5">NBRC 12016</strain>
    </source>
</reference>
<dbReference type="GO" id="GO:0016020">
    <property type="term" value="C:membrane"/>
    <property type="evidence" value="ECO:0007669"/>
    <property type="project" value="TreeGrafter"/>
</dbReference>
<evidence type="ECO:0008006" key="6">
    <source>
        <dbReference type="Google" id="ProtNLM"/>
    </source>
</evidence>
<dbReference type="InterPro" id="IPR019734">
    <property type="entry name" value="TPR_rpt"/>
</dbReference>
<feature type="repeat" description="TPR" evidence="3">
    <location>
        <begin position="59"/>
        <end position="92"/>
    </location>
</feature>
<dbReference type="InterPro" id="IPR047150">
    <property type="entry name" value="SGT"/>
</dbReference>
<evidence type="ECO:0000256" key="1">
    <source>
        <dbReference type="ARBA" id="ARBA00022737"/>
    </source>
</evidence>
<dbReference type="InterPro" id="IPR011990">
    <property type="entry name" value="TPR-like_helical_dom_sf"/>
</dbReference>
<dbReference type="PROSITE" id="PS50005">
    <property type="entry name" value="TPR"/>
    <property type="match status" value="2"/>
</dbReference>
<dbReference type="Gene3D" id="1.25.40.10">
    <property type="entry name" value="Tetratricopeptide repeat domain"/>
    <property type="match status" value="1"/>
</dbReference>
<evidence type="ECO:0000313" key="4">
    <source>
        <dbReference type="EMBL" id="BAH07985.1"/>
    </source>
</evidence>
<dbReference type="GO" id="GO:0060090">
    <property type="term" value="F:molecular adaptor activity"/>
    <property type="evidence" value="ECO:0007669"/>
    <property type="project" value="TreeGrafter"/>
</dbReference>
<dbReference type="HOGENOM" id="CLU_2080710_0_0_9"/>
<dbReference type="Proteomes" id="UP000007969">
    <property type="component" value="Chromosome"/>
</dbReference>
<sequence>MDINLLKDYIIPYETFISLNLRRIKMNYFQKANEYYNTKNYKKAIDLYEKAIQIKDNEASSLYNSAVCFIKLKKYEKAIELLNSAIKLRKESKYFFNLGYCYVMLHNTKKALIYFNNAWCLNNDDTDCEKAINTILKNYITKTK</sequence>
<dbReference type="GO" id="GO:0072380">
    <property type="term" value="C:TRC complex"/>
    <property type="evidence" value="ECO:0007669"/>
    <property type="project" value="TreeGrafter"/>
</dbReference>
<dbReference type="SMART" id="SM00028">
    <property type="entry name" value="TPR"/>
    <property type="match status" value="3"/>
</dbReference>
<evidence type="ECO:0000256" key="3">
    <source>
        <dbReference type="PROSITE-ProRule" id="PRU00339"/>
    </source>
</evidence>
<dbReference type="EMBL" id="AP009049">
    <property type="protein sequence ID" value="BAH07985.1"/>
    <property type="molecule type" value="Genomic_DNA"/>
</dbReference>